<dbReference type="HAMAP" id="MF_00754">
    <property type="entry name" value="RNase_P_1"/>
    <property type="match status" value="1"/>
</dbReference>
<evidence type="ECO:0000256" key="4">
    <source>
        <dbReference type="ARBA" id="ARBA00022759"/>
    </source>
</evidence>
<dbReference type="EMBL" id="JAFGDB010000005">
    <property type="protein sequence ID" value="MBN2066883.1"/>
    <property type="molecule type" value="Genomic_DNA"/>
</dbReference>
<evidence type="ECO:0000256" key="6">
    <source>
        <dbReference type="HAMAP-Rule" id="MF_00754"/>
    </source>
</evidence>
<comment type="function">
    <text evidence="6">Part of ribonuclease P, a protein complex that generates mature tRNA molecules by cleaving their 5'-ends.</text>
</comment>
<name>A0A938YX05_9ARCH</name>
<evidence type="ECO:0000256" key="3">
    <source>
        <dbReference type="ARBA" id="ARBA00022722"/>
    </source>
</evidence>
<comment type="similarity">
    <text evidence="6">Belongs to the eukaryotic/archaeal RNase P protein component 1 family.</text>
</comment>
<dbReference type="EC" id="3.1.26.5" evidence="6"/>
<dbReference type="Gene3D" id="2.30.30.210">
    <property type="entry name" value="Ribonuclease P/MRP, subunit p29"/>
    <property type="match status" value="1"/>
</dbReference>
<keyword evidence="5 6" id="KW-0378">Hydrolase</keyword>
<evidence type="ECO:0000313" key="7">
    <source>
        <dbReference type="EMBL" id="MBN2066883.1"/>
    </source>
</evidence>
<dbReference type="AlphaFoldDB" id="A0A938YX05"/>
<accession>A0A938YX05</accession>
<keyword evidence="4 6" id="KW-0255">Endonuclease</keyword>
<sequence length="99" mass="11189">MLKKKKYSITRQNIAAHEWIGLQAVVSSSPDKSRIGLKGKIVDETKNLVVIETEKGEKKLPKREVSLKVKLGKEDALLDCSKLQQRPEDRVKYWGGKAT</sequence>
<dbReference type="GO" id="GO:0001682">
    <property type="term" value="P:tRNA 5'-leader removal"/>
    <property type="evidence" value="ECO:0007669"/>
    <property type="project" value="UniProtKB-UniRule"/>
</dbReference>
<dbReference type="SMART" id="SM00538">
    <property type="entry name" value="POP4"/>
    <property type="match status" value="1"/>
</dbReference>
<keyword evidence="3 6" id="KW-0540">Nuclease</keyword>
<proteinExistence type="inferred from homology"/>
<dbReference type="SUPFAM" id="SSF101744">
    <property type="entry name" value="Rof/RNase P subunit-like"/>
    <property type="match status" value="1"/>
</dbReference>
<dbReference type="Proteomes" id="UP000809243">
    <property type="component" value="Unassembled WGS sequence"/>
</dbReference>
<evidence type="ECO:0000313" key="8">
    <source>
        <dbReference type="Proteomes" id="UP000809243"/>
    </source>
</evidence>
<keyword evidence="1 6" id="KW-0963">Cytoplasm</keyword>
<evidence type="ECO:0000256" key="2">
    <source>
        <dbReference type="ARBA" id="ARBA00022694"/>
    </source>
</evidence>
<dbReference type="InterPro" id="IPR023534">
    <property type="entry name" value="Rof/RNase_P-like"/>
</dbReference>
<dbReference type="GO" id="GO:0004526">
    <property type="term" value="F:ribonuclease P activity"/>
    <property type="evidence" value="ECO:0007669"/>
    <property type="project" value="UniProtKB-UniRule"/>
</dbReference>
<comment type="caution">
    <text evidence="7">The sequence shown here is derived from an EMBL/GenBank/DDBJ whole genome shotgun (WGS) entry which is preliminary data.</text>
</comment>
<dbReference type="GO" id="GO:0030677">
    <property type="term" value="C:ribonuclease P complex"/>
    <property type="evidence" value="ECO:0007669"/>
    <property type="project" value="UniProtKB-UniRule"/>
</dbReference>
<dbReference type="GO" id="GO:0003723">
    <property type="term" value="F:RNA binding"/>
    <property type="evidence" value="ECO:0007669"/>
    <property type="project" value="InterPro"/>
</dbReference>
<evidence type="ECO:0000256" key="1">
    <source>
        <dbReference type="ARBA" id="ARBA00022490"/>
    </source>
</evidence>
<comment type="catalytic activity">
    <reaction evidence="6">
        <text>Endonucleolytic cleavage of RNA, removing 5'-extranucleotides from tRNA precursor.</text>
        <dbReference type="EC" id="3.1.26.5"/>
    </reaction>
</comment>
<organism evidence="7 8">
    <name type="scientific">Candidatus Iainarchaeum sp</name>
    <dbReference type="NCBI Taxonomy" id="3101447"/>
    <lineage>
        <taxon>Archaea</taxon>
        <taxon>Candidatus Iainarchaeota</taxon>
        <taxon>Candidatus Iainarchaeia</taxon>
        <taxon>Candidatus Iainarchaeales</taxon>
        <taxon>Candidatus Iainarchaeaceae</taxon>
        <taxon>Candidatus Iainarchaeum</taxon>
    </lineage>
</organism>
<evidence type="ECO:0000256" key="5">
    <source>
        <dbReference type="ARBA" id="ARBA00022801"/>
    </source>
</evidence>
<reference evidence="7" key="1">
    <citation type="submission" date="2021-01" db="EMBL/GenBank/DDBJ databases">
        <title>Active Sulfur Cycling in an Early Earth Analoge.</title>
        <authorList>
            <person name="Hahn C.R."/>
            <person name="Youssef N.H."/>
            <person name="Elshahed M."/>
        </authorList>
    </citation>
    <scope>NUCLEOTIDE SEQUENCE</scope>
    <source>
        <strain evidence="7">Zod_Metabat.1151</strain>
    </source>
</reference>
<protein>
    <recommendedName>
        <fullName evidence="6">Ribonuclease P protein component 1</fullName>
        <shortName evidence="6">RNase P component 1</shortName>
        <ecNumber evidence="6">3.1.26.5</ecNumber>
    </recommendedName>
    <alternativeName>
        <fullName evidence="6">Rpp29</fullName>
    </alternativeName>
</protein>
<keyword evidence="2 6" id="KW-0819">tRNA processing</keyword>
<dbReference type="InterPro" id="IPR002730">
    <property type="entry name" value="Rpp29/RNP1"/>
</dbReference>
<gene>
    <name evidence="6" type="primary">rnp1</name>
    <name evidence="7" type="ORF">JW744_00260</name>
</gene>
<comment type="subcellular location">
    <subcellularLocation>
        <location evidence="6">Cytoplasm</location>
    </subcellularLocation>
</comment>
<dbReference type="GO" id="GO:0005737">
    <property type="term" value="C:cytoplasm"/>
    <property type="evidence" value="ECO:0007669"/>
    <property type="project" value="UniProtKB-SubCell"/>
</dbReference>
<comment type="subunit">
    <text evidence="6">Consists of a catalytic RNA component and at least 4-5 protein subunits.</text>
</comment>
<dbReference type="Pfam" id="PF01868">
    <property type="entry name" value="RNase_P-MRP_p29"/>
    <property type="match status" value="1"/>
</dbReference>
<dbReference type="InterPro" id="IPR036980">
    <property type="entry name" value="RNase_P/MRP_Rpp29_sf"/>
</dbReference>
<dbReference type="InterPro" id="IPR023538">
    <property type="entry name" value="RNP1"/>
</dbReference>